<dbReference type="Gene3D" id="3.40.190.10">
    <property type="entry name" value="Periplasmic binding protein-like II"/>
    <property type="match status" value="2"/>
</dbReference>
<organism evidence="1 2">
    <name type="scientific">Thalassomonas actiniarum</name>
    <dbReference type="NCBI Taxonomy" id="485447"/>
    <lineage>
        <taxon>Bacteria</taxon>
        <taxon>Pseudomonadati</taxon>
        <taxon>Pseudomonadota</taxon>
        <taxon>Gammaproteobacteria</taxon>
        <taxon>Alteromonadales</taxon>
        <taxon>Colwelliaceae</taxon>
        <taxon>Thalassomonas</taxon>
    </lineage>
</organism>
<reference evidence="1 2" key="2">
    <citation type="journal article" date="2022" name="Mar. Drugs">
        <title>Bioassay-Guided Fractionation Leads to the Detection of Cholic Acid Generated by the Rare Thalassomonas sp.</title>
        <authorList>
            <person name="Pheiffer F."/>
            <person name="Schneider Y.K."/>
            <person name="Hansen E.H."/>
            <person name="Andersen J.H."/>
            <person name="Isaksson J."/>
            <person name="Busche T."/>
            <person name="R C."/>
            <person name="Kalinowski J."/>
            <person name="Zyl L.V."/>
            <person name="Trindade M."/>
        </authorList>
    </citation>
    <scope>NUCLEOTIDE SEQUENCE [LARGE SCALE GENOMIC DNA]</scope>
    <source>
        <strain evidence="1 2">A5K-106</strain>
    </source>
</reference>
<dbReference type="EMBL" id="CP059735">
    <property type="protein sequence ID" value="WDE01569.1"/>
    <property type="molecule type" value="Genomic_DNA"/>
</dbReference>
<sequence length="200" mass="22732">MISRHENVASIQICEDILVQAYQGLGITPAIVEFPGRRALFAANSGKTDAELCRIDNISRQYPNLIKVEPPLVELSIIALSIAPLPEIKTKADLTGYSLGSQRGMKAAENYFQEHNVLYENNINQVIKLLDNGLVDYAILSLGAVRKIQQTRARDDFVIHLPPLFQHKLYHYIHKRHRHLLPALALEISRAKHRQRQQQD</sequence>
<dbReference type="RefSeq" id="WP_160298291.1">
    <property type="nucleotide sequence ID" value="NZ_CP059735.1"/>
</dbReference>
<keyword evidence="2" id="KW-1185">Reference proteome</keyword>
<gene>
    <name evidence="1" type="ORF">SG35_013670</name>
</gene>
<dbReference type="KEGG" id="tact:SG35_013670"/>
<accession>A0AAE9YWC0</accession>
<evidence type="ECO:0000313" key="1">
    <source>
        <dbReference type="EMBL" id="WDE01569.1"/>
    </source>
</evidence>
<dbReference type="SUPFAM" id="SSF53850">
    <property type="entry name" value="Periplasmic binding protein-like II"/>
    <property type="match status" value="1"/>
</dbReference>
<proteinExistence type="predicted"/>
<dbReference type="Proteomes" id="UP000032568">
    <property type="component" value="Chromosome"/>
</dbReference>
<protein>
    <submittedName>
        <fullName evidence="1">Transporter substrate-binding domain-containing protein</fullName>
    </submittedName>
</protein>
<reference evidence="1 2" key="1">
    <citation type="journal article" date="2015" name="Genome Announc.">
        <title>Draft Genome Sequences of Marine Isolates of Thalassomonas viridans and Thalassomonas actiniarum.</title>
        <authorList>
            <person name="Olonade I."/>
            <person name="van Zyl L.J."/>
            <person name="Trindade M."/>
        </authorList>
    </citation>
    <scope>NUCLEOTIDE SEQUENCE [LARGE SCALE GENOMIC DNA]</scope>
    <source>
        <strain evidence="1 2">A5K-106</strain>
    </source>
</reference>
<name>A0AAE9YWC0_9GAMM</name>
<dbReference type="AlphaFoldDB" id="A0AAE9YWC0"/>
<evidence type="ECO:0000313" key="2">
    <source>
        <dbReference type="Proteomes" id="UP000032568"/>
    </source>
</evidence>